<gene>
    <name evidence="3" type="ORF">SHERM_20790</name>
</gene>
<evidence type="ECO:0000259" key="2">
    <source>
        <dbReference type="Pfam" id="PF16900"/>
    </source>
</evidence>
<dbReference type="Pfam" id="PF16900">
    <property type="entry name" value="REPA_OB_2"/>
    <property type="match status" value="1"/>
</dbReference>
<dbReference type="InterPro" id="IPR012340">
    <property type="entry name" value="NA-bd_OB-fold"/>
</dbReference>
<dbReference type="Proteomes" id="UP001153555">
    <property type="component" value="Unassembled WGS sequence"/>
</dbReference>
<evidence type="ECO:0000313" key="4">
    <source>
        <dbReference type="Proteomes" id="UP001153555"/>
    </source>
</evidence>
<dbReference type="InterPro" id="IPR031657">
    <property type="entry name" value="REPA_OB_2"/>
</dbReference>
<dbReference type="AlphaFoldDB" id="A0A9N7N6G2"/>
<evidence type="ECO:0000313" key="3">
    <source>
        <dbReference type="EMBL" id="CAA0823640.1"/>
    </source>
</evidence>
<sequence>MSQKYLHINQVDLNTEDVMGIVVHALSPKDLSSKPNTKNLVIVNAENKPMILTLWNEYAKQEGEQLANTVPTGNIVIATRVRVTTFNLLSLTTTYGSNIMINPPMAEAAALKHWCRFTLGIEDNSGLIQAVISGPEAEQLLPLTAAQMSLNKTQIETAMEVEANFEEKQITCFIRHYIPDYQGSDESGYAVVVVYINEDNIEPIMPMEETNISAHSHTLGKQV</sequence>
<dbReference type="EMBL" id="CACSLK010024540">
    <property type="protein sequence ID" value="CAA0823640.1"/>
    <property type="molecule type" value="Genomic_DNA"/>
</dbReference>
<dbReference type="Gene3D" id="2.40.50.140">
    <property type="entry name" value="Nucleic acid-binding proteins"/>
    <property type="match status" value="1"/>
</dbReference>
<accession>A0A9N7N6G2</accession>
<organism evidence="3 4">
    <name type="scientific">Striga hermonthica</name>
    <name type="common">Purple witchweed</name>
    <name type="synonym">Buchnera hermonthica</name>
    <dbReference type="NCBI Taxonomy" id="68872"/>
    <lineage>
        <taxon>Eukaryota</taxon>
        <taxon>Viridiplantae</taxon>
        <taxon>Streptophyta</taxon>
        <taxon>Embryophyta</taxon>
        <taxon>Tracheophyta</taxon>
        <taxon>Spermatophyta</taxon>
        <taxon>Magnoliopsida</taxon>
        <taxon>eudicotyledons</taxon>
        <taxon>Gunneridae</taxon>
        <taxon>Pentapetalae</taxon>
        <taxon>asterids</taxon>
        <taxon>lamiids</taxon>
        <taxon>Lamiales</taxon>
        <taxon>Orobanchaceae</taxon>
        <taxon>Buchnereae</taxon>
        <taxon>Striga</taxon>
    </lineage>
</organism>
<protein>
    <recommendedName>
        <fullName evidence="2">Replication protein A OB domain-containing protein</fullName>
    </recommendedName>
</protein>
<reference evidence="3" key="1">
    <citation type="submission" date="2019-12" db="EMBL/GenBank/DDBJ databases">
        <authorList>
            <person name="Scholes J."/>
        </authorList>
    </citation>
    <scope>NUCLEOTIDE SEQUENCE</scope>
</reference>
<keyword evidence="4" id="KW-1185">Reference proteome</keyword>
<dbReference type="SUPFAM" id="SSF50249">
    <property type="entry name" value="Nucleic acid-binding proteins"/>
    <property type="match status" value="1"/>
</dbReference>
<keyword evidence="1" id="KW-0238">DNA-binding</keyword>
<dbReference type="GO" id="GO:0003677">
    <property type="term" value="F:DNA binding"/>
    <property type="evidence" value="ECO:0007669"/>
    <property type="project" value="UniProtKB-KW"/>
</dbReference>
<dbReference type="OrthoDB" id="1740937at2759"/>
<proteinExistence type="predicted"/>
<comment type="caution">
    <text evidence="3">The sequence shown here is derived from an EMBL/GenBank/DDBJ whole genome shotgun (WGS) entry which is preliminary data.</text>
</comment>
<name>A0A9N7N6G2_STRHE</name>
<evidence type="ECO:0000256" key="1">
    <source>
        <dbReference type="ARBA" id="ARBA00023125"/>
    </source>
</evidence>
<feature type="domain" description="Replication protein A OB" evidence="2">
    <location>
        <begin position="15"/>
        <end position="102"/>
    </location>
</feature>